<dbReference type="RefSeq" id="WP_145244471.1">
    <property type="nucleotide sequence ID" value="NZ_CP036273.1"/>
</dbReference>
<dbReference type="EMBL" id="CP036273">
    <property type="protein sequence ID" value="QDU24305.1"/>
    <property type="molecule type" value="Genomic_DNA"/>
</dbReference>
<dbReference type="PANTHER" id="PTHR48090:SF7">
    <property type="entry name" value="RFBJ PROTEIN"/>
    <property type="match status" value="1"/>
</dbReference>
<dbReference type="GO" id="GO:0047267">
    <property type="term" value="F:undecaprenyl-phosphate mannosyltransferase activity"/>
    <property type="evidence" value="ECO:0007669"/>
    <property type="project" value="UniProtKB-EC"/>
</dbReference>
<evidence type="ECO:0000259" key="1">
    <source>
        <dbReference type="Pfam" id="PF00535"/>
    </source>
</evidence>
<sequence length="229" mass="24686">MTPPTPPGVWVVIAAYNESARLGNTLAELAPHATNVVVVDDGSRDDTAAVARAAGVWVLRHPINRGQGAALQTGIRFALQQGAEYVVTFDADGQHDPTEIPKLLAPVVEGRADAALGSRFLGRTVGMPASRRLVLKAAVVFTRVVSQINVTDAHNGFRALSRAAAEGIRIRQDRMAHASEILDEVRRLKLRYVEVPVTIRYTAATLAKGQSSWNSLSIVWQLLVGKVVK</sequence>
<name>A0A517Y3E1_9BACT</name>
<dbReference type="Proteomes" id="UP000319576">
    <property type="component" value="Chromosome"/>
</dbReference>
<dbReference type="AlphaFoldDB" id="A0A517Y3E1"/>
<evidence type="ECO:0000313" key="2">
    <source>
        <dbReference type="EMBL" id="QDU24305.1"/>
    </source>
</evidence>
<reference evidence="2 3" key="1">
    <citation type="submission" date="2019-02" db="EMBL/GenBank/DDBJ databases">
        <title>Deep-cultivation of Planctomycetes and their phenomic and genomic characterization uncovers novel biology.</title>
        <authorList>
            <person name="Wiegand S."/>
            <person name="Jogler M."/>
            <person name="Boedeker C."/>
            <person name="Pinto D."/>
            <person name="Vollmers J."/>
            <person name="Rivas-Marin E."/>
            <person name="Kohn T."/>
            <person name="Peeters S.H."/>
            <person name="Heuer A."/>
            <person name="Rast P."/>
            <person name="Oberbeckmann S."/>
            <person name="Bunk B."/>
            <person name="Jeske O."/>
            <person name="Meyerdierks A."/>
            <person name="Storesund J.E."/>
            <person name="Kallscheuer N."/>
            <person name="Luecker S."/>
            <person name="Lage O.M."/>
            <person name="Pohl T."/>
            <person name="Merkel B.J."/>
            <person name="Hornburger P."/>
            <person name="Mueller R.-W."/>
            <person name="Bruemmer F."/>
            <person name="Labrenz M."/>
            <person name="Spormann A.M."/>
            <person name="Op den Camp H."/>
            <person name="Overmann J."/>
            <person name="Amann R."/>
            <person name="Jetten M.S.M."/>
            <person name="Mascher T."/>
            <person name="Medema M.H."/>
            <person name="Devos D.P."/>
            <person name="Kaster A.-K."/>
            <person name="Ovreas L."/>
            <person name="Rohde M."/>
            <person name="Galperin M.Y."/>
            <person name="Jogler C."/>
        </authorList>
    </citation>
    <scope>NUCLEOTIDE SEQUENCE [LARGE SCALE GENOMIC DNA]</scope>
    <source>
        <strain evidence="2 3">ETA_A1</strain>
    </source>
</reference>
<dbReference type="OrthoDB" id="9766299at2"/>
<dbReference type="SUPFAM" id="SSF53448">
    <property type="entry name" value="Nucleotide-diphospho-sugar transferases"/>
    <property type="match status" value="1"/>
</dbReference>
<dbReference type="InterPro" id="IPR050256">
    <property type="entry name" value="Glycosyltransferase_2"/>
</dbReference>
<dbReference type="EC" id="2.4.1.54" evidence="2"/>
<evidence type="ECO:0000313" key="3">
    <source>
        <dbReference type="Proteomes" id="UP000319576"/>
    </source>
</evidence>
<keyword evidence="2" id="KW-0328">Glycosyltransferase</keyword>
<dbReference type="Gene3D" id="3.90.550.10">
    <property type="entry name" value="Spore Coat Polysaccharide Biosynthesis Protein SpsA, Chain A"/>
    <property type="match status" value="1"/>
</dbReference>
<keyword evidence="2" id="KW-0808">Transferase</keyword>
<feature type="domain" description="Glycosyltransferase 2-like" evidence="1">
    <location>
        <begin position="11"/>
        <end position="166"/>
    </location>
</feature>
<organism evidence="2 3">
    <name type="scientific">Urbifossiella limnaea</name>
    <dbReference type="NCBI Taxonomy" id="2528023"/>
    <lineage>
        <taxon>Bacteria</taxon>
        <taxon>Pseudomonadati</taxon>
        <taxon>Planctomycetota</taxon>
        <taxon>Planctomycetia</taxon>
        <taxon>Gemmatales</taxon>
        <taxon>Gemmataceae</taxon>
        <taxon>Urbifossiella</taxon>
    </lineage>
</organism>
<protein>
    <submittedName>
        <fullName evidence="2">Undecaprenyl-phosphate mannosyltransferase</fullName>
        <ecNumber evidence="2">2.4.1.54</ecNumber>
    </submittedName>
</protein>
<dbReference type="CDD" id="cd04179">
    <property type="entry name" value="DPM_DPG-synthase_like"/>
    <property type="match status" value="1"/>
</dbReference>
<dbReference type="Pfam" id="PF00535">
    <property type="entry name" value="Glycos_transf_2"/>
    <property type="match status" value="1"/>
</dbReference>
<dbReference type="InterPro" id="IPR029044">
    <property type="entry name" value="Nucleotide-diphossugar_trans"/>
</dbReference>
<dbReference type="PANTHER" id="PTHR48090">
    <property type="entry name" value="UNDECAPRENYL-PHOSPHATE 4-DEOXY-4-FORMAMIDO-L-ARABINOSE TRANSFERASE-RELATED"/>
    <property type="match status" value="1"/>
</dbReference>
<proteinExistence type="predicted"/>
<dbReference type="InterPro" id="IPR001173">
    <property type="entry name" value="Glyco_trans_2-like"/>
</dbReference>
<gene>
    <name evidence="2" type="ORF">ETAA1_63190</name>
</gene>
<dbReference type="KEGG" id="uli:ETAA1_63190"/>
<keyword evidence="3" id="KW-1185">Reference proteome</keyword>
<accession>A0A517Y3E1</accession>